<evidence type="ECO:0000313" key="2">
    <source>
        <dbReference type="EMBL" id="KAJ6986553.1"/>
    </source>
</evidence>
<keyword evidence="4" id="KW-1185">Reference proteome</keyword>
<evidence type="ECO:0000313" key="4">
    <source>
        <dbReference type="Proteomes" id="UP001164929"/>
    </source>
</evidence>
<sequence length="194" mass="21297">MILPLMSKGSNFRSDGDVGCEILGISRKENLYEALHHKEFVKGKLKSVVLTITGMKMLSWNLLEADSRDEGENEETAEEKEVESEQEAAAIPTSSKNNLSDLTPRTTTSNDSPSKPSDSVEKLVVSDEFVNHDSGVSTLSEGSKKTEFTVLITSSPPLKERVLGCLHEGHFCHGCFVSLILNSVGIFIFLDLKH</sequence>
<comment type="caution">
    <text evidence="2">The sequence shown here is derived from an EMBL/GenBank/DDBJ whole genome shotgun (WGS) entry which is preliminary data.</text>
</comment>
<proteinExistence type="predicted"/>
<dbReference type="EMBL" id="JAQIZT010000008">
    <property type="protein sequence ID" value="KAJ6986553.1"/>
    <property type="molecule type" value="Genomic_DNA"/>
</dbReference>
<feature type="region of interest" description="Disordered" evidence="1">
    <location>
        <begin position="66"/>
        <end position="119"/>
    </location>
</feature>
<feature type="compositionally biased region" description="Acidic residues" evidence="1">
    <location>
        <begin position="71"/>
        <end position="86"/>
    </location>
</feature>
<evidence type="ECO:0000256" key="1">
    <source>
        <dbReference type="SAM" id="MobiDB-lite"/>
    </source>
</evidence>
<gene>
    <name evidence="2" type="ORF">NC653_019924</name>
    <name evidence="3" type="ORF">NC653_019950</name>
</gene>
<protein>
    <submittedName>
        <fullName evidence="2">Uncharacterized protein</fullName>
    </submittedName>
</protein>
<organism evidence="2 4">
    <name type="scientific">Populus alba x Populus x berolinensis</name>
    <dbReference type="NCBI Taxonomy" id="444605"/>
    <lineage>
        <taxon>Eukaryota</taxon>
        <taxon>Viridiplantae</taxon>
        <taxon>Streptophyta</taxon>
        <taxon>Embryophyta</taxon>
        <taxon>Tracheophyta</taxon>
        <taxon>Spermatophyta</taxon>
        <taxon>Magnoliopsida</taxon>
        <taxon>eudicotyledons</taxon>
        <taxon>Gunneridae</taxon>
        <taxon>Pentapetalae</taxon>
        <taxon>rosids</taxon>
        <taxon>fabids</taxon>
        <taxon>Malpighiales</taxon>
        <taxon>Salicaceae</taxon>
        <taxon>Saliceae</taxon>
        <taxon>Populus</taxon>
    </lineage>
</organism>
<dbReference type="EMBL" id="JAQIZT010000008">
    <property type="protein sequence ID" value="KAJ6986582.1"/>
    <property type="molecule type" value="Genomic_DNA"/>
</dbReference>
<dbReference type="Proteomes" id="UP001164929">
    <property type="component" value="Chromosome 8"/>
</dbReference>
<accession>A0AAD6MJC1</accession>
<name>A0AAD6MJC1_9ROSI</name>
<evidence type="ECO:0000313" key="3">
    <source>
        <dbReference type="EMBL" id="KAJ6986582.1"/>
    </source>
</evidence>
<reference evidence="2" key="1">
    <citation type="journal article" date="2023" name="Mol. Ecol. Resour.">
        <title>Chromosome-level genome assembly of a triploid poplar Populus alba 'Berolinensis'.</title>
        <authorList>
            <person name="Chen S."/>
            <person name="Yu Y."/>
            <person name="Wang X."/>
            <person name="Wang S."/>
            <person name="Zhang T."/>
            <person name="Zhou Y."/>
            <person name="He R."/>
            <person name="Meng N."/>
            <person name="Wang Y."/>
            <person name="Liu W."/>
            <person name="Liu Z."/>
            <person name="Liu J."/>
            <person name="Guo Q."/>
            <person name="Huang H."/>
            <person name="Sederoff R.R."/>
            <person name="Wang G."/>
            <person name="Qu G."/>
            <person name="Chen S."/>
        </authorList>
    </citation>
    <scope>NUCLEOTIDE SEQUENCE</scope>
    <source>
        <strain evidence="2">SC-2020</strain>
    </source>
</reference>
<dbReference type="AlphaFoldDB" id="A0AAD6MJC1"/>
<feature type="compositionally biased region" description="Polar residues" evidence="1">
    <location>
        <begin position="92"/>
        <end position="117"/>
    </location>
</feature>